<reference evidence="2" key="2">
    <citation type="submission" date="2020-09" db="EMBL/GenBank/DDBJ databases">
        <authorList>
            <person name="Sun Q."/>
            <person name="Zhou Y."/>
        </authorList>
    </citation>
    <scope>NUCLEOTIDE SEQUENCE</scope>
    <source>
        <strain evidence="2">CGMCC 4.7201</strain>
    </source>
</reference>
<organism evidence="2 3">
    <name type="scientific">Wenjunlia tyrosinilytica</name>
    <dbReference type="NCBI Taxonomy" id="1544741"/>
    <lineage>
        <taxon>Bacteria</taxon>
        <taxon>Bacillati</taxon>
        <taxon>Actinomycetota</taxon>
        <taxon>Actinomycetes</taxon>
        <taxon>Kitasatosporales</taxon>
        <taxon>Streptomycetaceae</taxon>
        <taxon>Wenjunlia</taxon>
    </lineage>
</organism>
<gene>
    <name evidence="2" type="ORF">GCM10012280_71170</name>
</gene>
<dbReference type="AlphaFoldDB" id="A0A917ZZ04"/>
<evidence type="ECO:0000313" key="3">
    <source>
        <dbReference type="Proteomes" id="UP000641932"/>
    </source>
</evidence>
<protein>
    <submittedName>
        <fullName evidence="2">Uncharacterized protein</fullName>
    </submittedName>
</protein>
<name>A0A917ZZ04_9ACTN</name>
<dbReference type="EMBL" id="BMMS01000083">
    <property type="protein sequence ID" value="GGP01067.1"/>
    <property type="molecule type" value="Genomic_DNA"/>
</dbReference>
<keyword evidence="3" id="KW-1185">Reference proteome</keyword>
<dbReference type="Proteomes" id="UP000641932">
    <property type="component" value="Unassembled WGS sequence"/>
</dbReference>
<proteinExistence type="predicted"/>
<evidence type="ECO:0000313" key="2">
    <source>
        <dbReference type="EMBL" id="GGP01067.1"/>
    </source>
</evidence>
<accession>A0A917ZZ04</accession>
<evidence type="ECO:0000256" key="1">
    <source>
        <dbReference type="SAM" id="MobiDB-lite"/>
    </source>
</evidence>
<sequence>MSSDSVEPGNPVESGPRDAVDGSPEEPAENASTPDTPPATQDLPPRRPRWTWMFGGRPAARPDTFREGPPA</sequence>
<comment type="caution">
    <text evidence="2">The sequence shown here is derived from an EMBL/GenBank/DDBJ whole genome shotgun (WGS) entry which is preliminary data.</text>
</comment>
<reference evidence="2" key="1">
    <citation type="journal article" date="2014" name="Int. J. Syst. Evol. Microbiol.">
        <title>Complete genome sequence of Corynebacterium casei LMG S-19264T (=DSM 44701T), isolated from a smear-ripened cheese.</title>
        <authorList>
            <consortium name="US DOE Joint Genome Institute (JGI-PGF)"/>
            <person name="Walter F."/>
            <person name="Albersmeier A."/>
            <person name="Kalinowski J."/>
            <person name="Ruckert C."/>
        </authorList>
    </citation>
    <scope>NUCLEOTIDE SEQUENCE</scope>
    <source>
        <strain evidence="2">CGMCC 4.7201</strain>
    </source>
</reference>
<feature type="region of interest" description="Disordered" evidence="1">
    <location>
        <begin position="1"/>
        <end position="71"/>
    </location>
</feature>